<dbReference type="InterPro" id="IPR004841">
    <property type="entry name" value="AA-permease/SLC12A_dom"/>
</dbReference>
<feature type="domain" description="Amino acid permease/ SLC12A" evidence="6">
    <location>
        <begin position="23"/>
        <end position="430"/>
    </location>
</feature>
<feature type="transmembrane region" description="Helical" evidence="5">
    <location>
        <begin position="163"/>
        <end position="185"/>
    </location>
</feature>
<evidence type="ECO:0000256" key="5">
    <source>
        <dbReference type="SAM" id="Phobius"/>
    </source>
</evidence>
<feature type="transmembrane region" description="Helical" evidence="5">
    <location>
        <begin position="408"/>
        <end position="429"/>
    </location>
</feature>
<sequence length="486" mass="50150">MTQEDSPAPVVTLKSGVLTAGGIALIVVAAAAPLSLIAGYGPIGFLVGGIGAPAGFLVAGVVLAMFVVGILAMTRFVAKPGTFYAYIGEGLGPAAGTAAASLAITAYLTINIGGMGIVSATTQNLILVATGVDIPWWVLGLIITALIWYVCRRGIDVGVKVLVLLLVAEVGILVVIAIAVLARTAPAYLSFASFEPANVFTPGMAAAALVWFGAYFGIESTTIYRAEAKNPTRTIPRATIISLVFLAVFYCFVAWAIAQAFTVPDLAAAIGENPTALIYIIGDYYLGPWAGLTAQALLVTSSIASGIAYFNAVSRYGHSMGSDGILPKPAMRVHPKFRSPSFGNVQGIITAAFVLFFGVLGLDPYLQLTVWLSSPGALGLISLMALASIAAAVFFARPRAGITTARRVLFSVLAAVAAVLLAAVVTMMILNIELLTGTGGILNTVVVLTPAVVFLAAFIGSAVRRRTRGSTAPDTIARQVEPVEGA</sequence>
<accession>A0A4Q2KRP3</accession>
<dbReference type="EMBL" id="SDPN01000033">
    <property type="protein sequence ID" value="RXZ68088.1"/>
    <property type="molecule type" value="Genomic_DNA"/>
</dbReference>
<proteinExistence type="predicted"/>
<organism evidence="7 8">
    <name type="scientific">Agromyces albus</name>
    <dbReference type="NCBI Taxonomy" id="205332"/>
    <lineage>
        <taxon>Bacteria</taxon>
        <taxon>Bacillati</taxon>
        <taxon>Actinomycetota</taxon>
        <taxon>Actinomycetes</taxon>
        <taxon>Micrococcales</taxon>
        <taxon>Microbacteriaceae</taxon>
        <taxon>Agromyces</taxon>
    </lineage>
</organism>
<dbReference type="InterPro" id="IPR050367">
    <property type="entry name" value="APC_superfamily"/>
</dbReference>
<evidence type="ECO:0000256" key="4">
    <source>
        <dbReference type="ARBA" id="ARBA00023136"/>
    </source>
</evidence>
<keyword evidence="8" id="KW-1185">Reference proteome</keyword>
<evidence type="ECO:0000256" key="3">
    <source>
        <dbReference type="ARBA" id="ARBA00022989"/>
    </source>
</evidence>
<dbReference type="AlphaFoldDB" id="A0A4Q2KRP3"/>
<evidence type="ECO:0000259" key="6">
    <source>
        <dbReference type="Pfam" id="PF00324"/>
    </source>
</evidence>
<feature type="transmembrane region" description="Helical" evidence="5">
    <location>
        <begin position="16"/>
        <end position="37"/>
    </location>
</feature>
<evidence type="ECO:0000313" key="7">
    <source>
        <dbReference type="EMBL" id="RXZ68088.1"/>
    </source>
</evidence>
<feature type="transmembrane region" description="Helical" evidence="5">
    <location>
        <begin position="238"/>
        <end position="258"/>
    </location>
</feature>
<evidence type="ECO:0000256" key="1">
    <source>
        <dbReference type="ARBA" id="ARBA00004141"/>
    </source>
</evidence>
<feature type="transmembrane region" description="Helical" evidence="5">
    <location>
        <begin position="134"/>
        <end position="151"/>
    </location>
</feature>
<reference evidence="7 8" key="1">
    <citation type="submission" date="2019-01" db="EMBL/GenBank/DDBJ databases">
        <title>Agromyces.</title>
        <authorList>
            <person name="Li J."/>
        </authorList>
    </citation>
    <scope>NUCLEOTIDE SEQUENCE [LARGE SCALE GENOMIC DNA]</scope>
    <source>
        <strain evidence="7 8">DSM 15934</strain>
    </source>
</reference>
<dbReference type="Gene3D" id="1.20.1740.10">
    <property type="entry name" value="Amino acid/polyamine transporter I"/>
    <property type="match status" value="1"/>
</dbReference>
<dbReference type="OrthoDB" id="137613at2"/>
<feature type="transmembrane region" description="Helical" evidence="5">
    <location>
        <begin position="289"/>
        <end position="310"/>
    </location>
</feature>
<name>A0A4Q2KRP3_9MICO</name>
<keyword evidence="4 5" id="KW-0472">Membrane</keyword>
<keyword evidence="3 5" id="KW-1133">Transmembrane helix</keyword>
<dbReference type="PIRSF" id="PIRSF006060">
    <property type="entry name" value="AA_transporter"/>
    <property type="match status" value="1"/>
</dbReference>
<dbReference type="GO" id="GO:0016020">
    <property type="term" value="C:membrane"/>
    <property type="evidence" value="ECO:0007669"/>
    <property type="project" value="UniProtKB-SubCell"/>
</dbReference>
<feature type="transmembrane region" description="Helical" evidence="5">
    <location>
        <begin position="341"/>
        <end position="362"/>
    </location>
</feature>
<dbReference type="Proteomes" id="UP000293865">
    <property type="component" value="Unassembled WGS sequence"/>
</dbReference>
<protein>
    <submittedName>
        <fullName evidence="7">APC family permease</fullName>
    </submittedName>
</protein>
<evidence type="ECO:0000256" key="2">
    <source>
        <dbReference type="ARBA" id="ARBA00022692"/>
    </source>
</evidence>
<feature type="transmembrane region" description="Helical" evidence="5">
    <location>
        <begin position="83"/>
        <end position="110"/>
    </location>
</feature>
<keyword evidence="2 5" id="KW-0812">Transmembrane</keyword>
<feature type="transmembrane region" description="Helical" evidence="5">
    <location>
        <begin position="374"/>
        <end position="396"/>
    </location>
</feature>
<feature type="transmembrane region" description="Helical" evidence="5">
    <location>
        <begin position="197"/>
        <end position="218"/>
    </location>
</feature>
<dbReference type="Pfam" id="PF00324">
    <property type="entry name" value="AA_permease"/>
    <property type="match status" value="1"/>
</dbReference>
<evidence type="ECO:0000313" key="8">
    <source>
        <dbReference type="Proteomes" id="UP000293865"/>
    </source>
</evidence>
<dbReference type="GO" id="GO:0055085">
    <property type="term" value="P:transmembrane transport"/>
    <property type="evidence" value="ECO:0007669"/>
    <property type="project" value="InterPro"/>
</dbReference>
<dbReference type="PANTHER" id="PTHR42770:SF16">
    <property type="entry name" value="AMINO ACID PERMEASE"/>
    <property type="match status" value="1"/>
</dbReference>
<feature type="transmembrane region" description="Helical" evidence="5">
    <location>
        <begin position="43"/>
        <end position="71"/>
    </location>
</feature>
<dbReference type="PANTHER" id="PTHR42770">
    <property type="entry name" value="AMINO ACID TRANSPORTER-RELATED"/>
    <property type="match status" value="1"/>
</dbReference>
<comment type="subcellular location">
    <subcellularLocation>
        <location evidence="1">Membrane</location>
        <topology evidence="1">Multi-pass membrane protein</topology>
    </subcellularLocation>
</comment>
<gene>
    <name evidence="7" type="ORF">ESP51_15130</name>
</gene>
<feature type="transmembrane region" description="Helical" evidence="5">
    <location>
        <begin position="441"/>
        <end position="463"/>
    </location>
</feature>
<comment type="caution">
    <text evidence="7">The sequence shown here is derived from an EMBL/GenBank/DDBJ whole genome shotgun (WGS) entry which is preliminary data.</text>
</comment>